<evidence type="ECO:0000313" key="4">
    <source>
        <dbReference type="Proteomes" id="UP000053176"/>
    </source>
</evidence>
<dbReference type="SUPFAM" id="SSF56349">
    <property type="entry name" value="DNA breaking-rejoining enzymes"/>
    <property type="match status" value="1"/>
</dbReference>
<sequence>MGKVEIKKSLKTSDYREAQLRGRIERVKIDAEWETLRRQLSPAVVSELSEREAWQLAARWFVDFEKRNAEKSDRWTSLEDAERELAALSTPENIATASYQEAEHMLAKDGLRLVPGSHSWTRLNGFIRDGLIEAARRDIARSFPLVALPTDPQFAGLTASTKLQPVAKITVKKLIAHVRSDTTRSPMSKKTTLKRTAQWQAITEFFGADTDVAQIGRPRIREFIDLLQKLPSNATKHFPDATIFEAVQLAADKKLPVLATETANDYLRTLGSLFRAAVREEWLTKDPSDGLLIQAKTKVAAKDKRLPFSYDDLKAIFSAPLYTGCKDDEAGYNVEGTKIVRRGRFWAPLMALYTGMRLNEVPIDAR</sequence>
<gene>
    <name evidence="3" type="ORF">AU467_23530</name>
</gene>
<proteinExistence type="predicted"/>
<dbReference type="InterPro" id="IPR011010">
    <property type="entry name" value="DNA_brk_join_enz"/>
</dbReference>
<dbReference type="Gene3D" id="1.10.150.130">
    <property type="match status" value="1"/>
</dbReference>
<dbReference type="Proteomes" id="UP000053176">
    <property type="component" value="Unassembled WGS sequence"/>
</dbReference>
<dbReference type="InterPro" id="IPR046668">
    <property type="entry name" value="DUF6538"/>
</dbReference>
<feature type="domain" description="DUF6538" evidence="2">
    <location>
        <begin position="2"/>
        <end position="38"/>
    </location>
</feature>
<dbReference type="InterPro" id="IPR010998">
    <property type="entry name" value="Integrase_recombinase_N"/>
</dbReference>
<dbReference type="Pfam" id="PF20172">
    <property type="entry name" value="DUF6538"/>
    <property type="match status" value="1"/>
</dbReference>
<dbReference type="EMBL" id="LPWA01000110">
    <property type="protein sequence ID" value="KUM25969.1"/>
    <property type="molecule type" value="Genomic_DNA"/>
</dbReference>
<dbReference type="GO" id="GO:0003677">
    <property type="term" value="F:DNA binding"/>
    <property type="evidence" value="ECO:0007669"/>
    <property type="project" value="UniProtKB-KW"/>
</dbReference>
<evidence type="ECO:0000256" key="1">
    <source>
        <dbReference type="ARBA" id="ARBA00023125"/>
    </source>
</evidence>
<evidence type="ECO:0000313" key="3">
    <source>
        <dbReference type="EMBL" id="KUM25969.1"/>
    </source>
</evidence>
<keyword evidence="1" id="KW-0238">DNA-binding</keyword>
<reference evidence="3 4" key="1">
    <citation type="submission" date="2015-12" db="EMBL/GenBank/DDBJ databases">
        <title>Draft genome sequence of Mesorhizobium sp. UFLA 01-765, a multitolerant efficient symbiont and plant-growth promoting strain isolated from Zn-mining soil using Leucaena leucocephala as a trap plant.</title>
        <authorList>
            <person name="Rangel W.M."/>
            <person name="Thijs S."/>
            <person name="Longatti S.M."/>
            <person name="Moreira F.M."/>
            <person name="Weyens N."/>
            <person name="Vangronsveld J."/>
            <person name="Van Hamme J.D."/>
            <person name="Bottos E.M."/>
            <person name="Rineau F."/>
        </authorList>
    </citation>
    <scope>NUCLEOTIDE SEQUENCE [LARGE SCALE GENOMIC DNA]</scope>
    <source>
        <strain evidence="3 4">UFLA 01-765</strain>
    </source>
</reference>
<organism evidence="3 4">
    <name type="scientific">Rhizobium loti</name>
    <name type="common">Mesorhizobium loti</name>
    <dbReference type="NCBI Taxonomy" id="381"/>
    <lineage>
        <taxon>Bacteria</taxon>
        <taxon>Pseudomonadati</taxon>
        <taxon>Pseudomonadota</taxon>
        <taxon>Alphaproteobacteria</taxon>
        <taxon>Hyphomicrobiales</taxon>
        <taxon>Phyllobacteriaceae</taxon>
        <taxon>Mesorhizobium</taxon>
    </lineage>
</organism>
<dbReference type="AlphaFoldDB" id="A0A101KS97"/>
<comment type="caution">
    <text evidence="3">The sequence shown here is derived from an EMBL/GenBank/DDBJ whole genome shotgun (WGS) entry which is preliminary data.</text>
</comment>
<evidence type="ECO:0000259" key="2">
    <source>
        <dbReference type="Pfam" id="PF20172"/>
    </source>
</evidence>
<name>A0A101KS97_RHILI</name>
<accession>A0A101KS97</accession>
<protein>
    <recommendedName>
        <fullName evidence="2">DUF6538 domain-containing protein</fullName>
    </recommendedName>
</protein>